<dbReference type="SUPFAM" id="SSF56801">
    <property type="entry name" value="Acetyl-CoA synthetase-like"/>
    <property type="match status" value="1"/>
</dbReference>
<evidence type="ECO:0000256" key="4">
    <source>
        <dbReference type="ARBA" id="ARBA00022840"/>
    </source>
</evidence>
<organism evidence="7 8">
    <name type="scientific">Kingdonia uniflora</name>
    <dbReference type="NCBI Taxonomy" id="39325"/>
    <lineage>
        <taxon>Eukaryota</taxon>
        <taxon>Viridiplantae</taxon>
        <taxon>Streptophyta</taxon>
        <taxon>Embryophyta</taxon>
        <taxon>Tracheophyta</taxon>
        <taxon>Spermatophyta</taxon>
        <taxon>Magnoliopsida</taxon>
        <taxon>Ranunculales</taxon>
        <taxon>Circaeasteraceae</taxon>
        <taxon>Kingdonia</taxon>
    </lineage>
</organism>
<keyword evidence="8" id="KW-1185">Reference proteome</keyword>
<dbReference type="InterPro" id="IPR000873">
    <property type="entry name" value="AMP-dep_synth/lig_dom"/>
</dbReference>
<dbReference type="Gene3D" id="3.40.50.12780">
    <property type="entry name" value="N-terminal domain of ligase-like"/>
    <property type="match status" value="1"/>
</dbReference>
<dbReference type="Proteomes" id="UP000541444">
    <property type="component" value="Unassembled WGS sequence"/>
</dbReference>
<comment type="caution">
    <text evidence="7">The sequence shown here is derived from an EMBL/GenBank/DDBJ whole genome shotgun (WGS) entry which is preliminary data.</text>
</comment>
<dbReference type="GO" id="GO:0005783">
    <property type="term" value="C:endoplasmic reticulum"/>
    <property type="evidence" value="ECO:0007669"/>
    <property type="project" value="TreeGrafter"/>
</dbReference>
<feature type="domain" description="AMP-dependent synthetase/ligase" evidence="6">
    <location>
        <begin position="136"/>
        <end position="514"/>
    </location>
</feature>
<dbReference type="InterPro" id="IPR020845">
    <property type="entry name" value="AMP-binding_CS"/>
</dbReference>
<dbReference type="EMBL" id="JACGCM010001609">
    <property type="protein sequence ID" value="KAF6152774.1"/>
    <property type="molecule type" value="Genomic_DNA"/>
</dbReference>
<evidence type="ECO:0000256" key="1">
    <source>
        <dbReference type="ARBA" id="ARBA00006432"/>
    </source>
</evidence>
<dbReference type="GO" id="GO:0016020">
    <property type="term" value="C:membrane"/>
    <property type="evidence" value="ECO:0007669"/>
    <property type="project" value="TreeGrafter"/>
</dbReference>
<reference evidence="7 8" key="1">
    <citation type="journal article" date="2020" name="IScience">
        <title>Genome Sequencing of the Endangered Kingdonia uniflora (Circaeasteraceae, Ranunculales) Reveals Potential Mechanisms of Evolutionary Specialization.</title>
        <authorList>
            <person name="Sun Y."/>
            <person name="Deng T."/>
            <person name="Zhang A."/>
            <person name="Moore M.J."/>
            <person name="Landis J.B."/>
            <person name="Lin N."/>
            <person name="Zhang H."/>
            <person name="Zhang X."/>
            <person name="Huang J."/>
            <person name="Zhang X."/>
            <person name="Sun H."/>
            <person name="Wang H."/>
        </authorList>
    </citation>
    <scope>NUCLEOTIDE SEQUENCE [LARGE SCALE GENOMIC DNA]</scope>
    <source>
        <strain evidence="7">TB1705</strain>
        <tissue evidence="7">Leaf</tissue>
    </source>
</reference>
<accession>A0A7J7MDD3</accession>
<comment type="catalytic activity">
    <reaction evidence="5">
        <text>a long-chain fatty acid + ATP + CoA = a long-chain fatty acyl-CoA + AMP + diphosphate</text>
        <dbReference type="Rhea" id="RHEA:15421"/>
        <dbReference type="ChEBI" id="CHEBI:30616"/>
        <dbReference type="ChEBI" id="CHEBI:33019"/>
        <dbReference type="ChEBI" id="CHEBI:57287"/>
        <dbReference type="ChEBI" id="CHEBI:57560"/>
        <dbReference type="ChEBI" id="CHEBI:83139"/>
        <dbReference type="ChEBI" id="CHEBI:456215"/>
        <dbReference type="EC" id="6.2.1.3"/>
    </reaction>
</comment>
<dbReference type="InterPro" id="IPR042099">
    <property type="entry name" value="ANL_N_sf"/>
</dbReference>
<evidence type="ECO:0000256" key="5">
    <source>
        <dbReference type="ARBA" id="ARBA00036813"/>
    </source>
</evidence>
<keyword evidence="2" id="KW-0436">Ligase</keyword>
<proteinExistence type="inferred from homology"/>
<evidence type="ECO:0000256" key="3">
    <source>
        <dbReference type="ARBA" id="ARBA00022741"/>
    </source>
</evidence>
<keyword evidence="3" id="KW-0547">Nucleotide-binding</keyword>
<dbReference type="PANTHER" id="PTHR43272">
    <property type="entry name" value="LONG-CHAIN-FATTY-ACID--COA LIGASE"/>
    <property type="match status" value="1"/>
</dbReference>
<dbReference type="Pfam" id="PF00501">
    <property type="entry name" value="AMP-binding"/>
    <property type="match status" value="1"/>
</dbReference>
<keyword evidence="4" id="KW-0067">ATP-binding</keyword>
<evidence type="ECO:0000313" key="7">
    <source>
        <dbReference type="EMBL" id="KAF6152774.1"/>
    </source>
</evidence>
<dbReference type="GO" id="GO:0004467">
    <property type="term" value="F:long-chain fatty acid-CoA ligase activity"/>
    <property type="evidence" value="ECO:0007669"/>
    <property type="project" value="UniProtKB-EC"/>
</dbReference>
<gene>
    <name evidence="7" type="ORF">GIB67_004603</name>
</gene>
<evidence type="ECO:0000256" key="2">
    <source>
        <dbReference type="ARBA" id="ARBA00022598"/>
    </source>
</evidence>
<dbReference type="PANTHER" id="PTHR43272:SF83">
    <property type="entry name" value="ACYL-COA SYNTHETASE LONG-CHAIN, ISOFORM J"/>
    <property type="match status" value="1"/>
</dbReference>
<sequence>MPRGRPATKKPTLVQDVARTSDKLDKLVEAFRKVAFVPSPQPPPLGVVEDPSLEGSVAARSDDLNNPFASLGVETEAYHVMGIETQTVVEVGPSSHVIQQLRMRPFGESSGEPIEQSTPSAVVTNHRATQQWIQRHGCFRHNITVVTIYASLGEEALCHSLNERLIYHLALQTEVSTVICGRKELQKLLEISGQLDTVKRVIYMDERGIPSELSSAETSTALSITPFSEVVHIGRENPSNSEFPVSADVAVIMYTSGSTGLPKGVMMTHGNVLATVAGVNTIVPGLGSKDIYMAYLPLAHILELAAENLMLAVGCSIGYGSPMTLTDTSNKVKKGTKGDASALGPTLMTAVPAILDRVRDGVRKKVDAKGGLSKRLFDFAYSRRLLAMNGSWFGAWGLEKFLWNFLVFKKVRAILGGDIRFLLSGGAPLSGDTQRFINICLGAPIGQGYGLTETCAGGTFLEYDDTSVGRVGSPLPCSFIKLIDWNEGGYLLSDSPMPRGEIVIGGPNVTVGYFKSDEKTKEVYKVEAALSVSPYVENIMVYADPFHNYCVALVVASHHAVEEWAQNNGVTFSDFSELFQKEETIKEVHGSLIKAGKKARLQKVEIPAKIKLLPDAWTPESGLVTAALKLKRESIRKKFSEELSKFYAS</sequence>
<dbReference type="AlphaFoldDB" id="A0A7J7MDD3"/>
<dbReference type="OrthoDB" id="1700726at2759"/>
<name>A0A7J7MDD3_9MAGN</name>
<evidence type="ECO:0000313" key="8">
    <source>
        <dbReference type="Proteomes" id="UP000541444"/>
    </source>
</evidence>
<dbReference type="PROSITE" id="PS00455">
    <property type="entry name" value="AMP_BINDING"/>
    <property type="match status" value="1"/>
</dbReference>
<evidence type="ECO:0000259" key="6">
    <source>
        <dbReference type="Pfam" id="PF00501"/>
    </source>
</evidence>
<dbReference type="GO" id="GO:0005524">
    <property type="term" value="F:ATP binding"/>
    <property type="evidence" value="ECO:0007669"/>
    <property type="project" value="UniProtKB-KW"/>
</dbReference>
<protein>
    <recommendedName>
        <fullName evidence="6">AMP-dependent synthetase/ligase domain-containing protein</fullName>
    </recommendedName>
</protein>
<comment type="similarity">
    <text evidence="1">Belongs to the ATP-dependent AMP-binding enzyme family.</text>
</comment>